<reference evidence="1 2" key="1">
    <citation type="journal article" date="2012" name="PLoS Pathog.">
        <title>Diverse lifestyles and strategies of plant pathogenesis encoded in the genomes of eighteen Dothideomycetes fungi.</title>
        <authorList>
            <person name="Ohm R.A."/>
            <person name="Feau N."/>
            <person name="Henrissat B."/>
            <person name="Schoch C.L."/>
            <person name="Horwitz B.A."/>
            <person name="Barry K.W."/>
            <person name="Condon B.J."/>
            <person name="Copeland A.C."/>
            <person name="Dhillon B."/>
            <person name="Glaser F."/>
            <person name="Hesse C.N."/>
            <person name="Kosti I."/>
            <person name="LaButti K."/>
            <person name="Lindquist E.A."/>
            <person name="Lucas S."/>
            <person name="Salamov A.A."/>
            <person name="Bradshaw R.E."/>
            <person name="Ciuffetti L."/>
            <person name="Hamelin R.C."/>
            <person name="Kema G.H.J."/>
            <person name="Lawrence C."/>
            <person name="Scott J.A."/>
            <person name="Spatafora J.W."/>
            <person name="Turgeon B.G."/>
            <person name="de Wit P.J.G.M."/>
            <person name="Zhong S."/>
            <person name="Goodwin S.B."/>
            <person name="Grigoriev I.V."/>
        </authorList>
    </citation>
    <scope>NUCLEOTIDE SEQUENCE [LARGE SCALE GENOMIC DNA]</scope>
    <source>
        <strain evidence="2">C5 / ATCC 48332 / race O</strain>
    </source>
</reference>
<sequence>PWAQLFTVIAKGFIKEFPREPFALWKDIEPEFKDLVGNMTNIDSKRQITARKALSHQWFADIL</sequence>
<proteinExistence type="predicted"/>
<dbReference type="InterPro" id="IPR011009">
    <property type="entry name" value="Kinase-like_dom_sf"/>
</dbReference>
<dbReference type="SUPFAM" id="SSF56112">
    <property type="entry name" value="Protein kinase-like (PK-like)"/>
    <property type="match status" value="1"/>
</dbReference>
<dbReference type="Gene3D" id="1.10.510.10">
    <property type="entry name" value="Transferase(Phosphotransferase) domain 1"/>
    <property type="match status" value="1"/>
</dbReference>
<dbReference type="HOGENOM" id="CLU_2891946_0_0_1"/>
<evidence type="ECO:0000313" key="1">
    <source>
        <dbReference type="EMBL" id="EMD92592.1"/>
    </source>
</evidence>
<feature type="non-terminal residue" evidence="1">
    <location>
        <position position="1"/>
    </location>
</feature>
<reference evidence="2" key="2">
    <citation type="journal article" date="2013" name="PLoS Genet.">
        <title>Comparative genome structure, secondary metabolite, and effector coding capacity across Cochliobolus pathogens.</title>
        <authorList>
            <person name="Condon B.J."/>
            <person name="Leng Y."/>
            <person name="Wu D."/>
            <person name="Bushley K.E."/>
            <person name="Ohm R.A."/>
            <person name="Otillar R."/>
            <person name="Martin J."/>
            <person name="Schackwitz W."/>
            <person name="Grimwood J."/>
            <person name="MohdZainudin N."/>
            <person name="Xue C."/>
            <person name="Wang R."/>
            <person name="Manning V.A."/>
            <person name="Dhillon B."/>
            <person name="Tu Z.J."/>
            <person name="Steffenson B.J."/>
            <person name="Salamov A."/>
            <person name="Sun H."/>
            <person name="Lowry S."/>
            <person name="LaButti K."/>
            <person name="Han J."/>
            <person name="Copeland A."/>
            <person name="Lindquist E."/>
            <person name="Barry K."/>
            <person name="Schmutz J."/>
            <person name="Baker S.E."/>
            <person name="Ciuffetti L.M."/>
            <person name="Grigoriev I.V."/>
            <person name="Zhong S."/>
            <person name="Turgeon B.G."/>
        </authorList>
    </citation>
    <scope>NUCLEOTIDE SEQUENCE [LARGE SCALE GENOMIC DNA]</scope>
    <source>
        <strain evidence="2">C5 / ATCC 48332 / race O</strain>
    </source>
</reference>
<evidence type="ECO:0000313" key="2">
    <source>
        <dbReference type="Proteomes" id="UP000016936"/>
    </source>
</evidence>
<dbReference type="STRING" id="701091.M2UXS6"/>
<gene>
    <name evidence="1" type="ORF">COCHEDRAFT_1100004</name>
</gene>
<protein>
    <recommendedName>
        <fullName evidence="3">Protein kinase domain-containing protein</fullName>
    </recommendedName>
</protein>
<dbReference type="EMBL" id="KB445575">
    <property type="protein sequence ID" value="EMD92592.1"/>
    <property type="molecule type" value="Genomic_DNA"/>
</dbReference>
<accession>M2UXS6</accession>
<evidence type="ECO:0008006" key="3">
    <source>
        <dbReference type="Google" id="ProtNLM"/>
    </source>
</evidence>
<dbReference type="Proteomes" id="UP000016936">
    <property type="component" value="Unassembled WGS sequence"/>
</dbReference>
<dbReference type="AlphaFoldDB" id="M2UXS6"/>
<name>M2UXS6_COCH5</name>
<keyword evidence="2" id="KW-1185">Reference proteome</keyword>
<dbReference type="OrthoDB" id="4062651at2759"/>
<organism evidence="1 2">
    <name type="scientific">Cochliobolus heterostrophus (strain C5 / ATCC 48332 / race O)</name>
    <name type="common">Southern corn leaf blight fungus</name>
    <name type="synonym">Bipolaris maydis</name>
    <dbReference type="NCBI Taxonomy" id="701091"/>
    <lineage>
        <taxon>Eukaryota</taxon>
        <taxon>Fungi</taxon>
        <taxon>Dikarya</taxon>
        <taxon>Ascomycota</taxon>
        <taxon>Pezizomycotina</taxon>
        <taxon>Dothideomycetes</taxon>
        <taxon>Pleosporomycetidae</taxon>
        <taxon>Pleosporales</taxon>
        <taxon>Pleosporineae</taxon>
        <taxon>Pleosporaceae</taxon>
        <taxon>Bipolaris</taxon>
    </lineage>
</organism>